<keyword evidence="4 9" id="KW-0378">Hydrolase</keyword>
<dbReference type="GO" id="GO:0004571">
    <property type="term" value="F:mannosyl-oligosaccharide 1,2-alpha-mannosidase activity"/>
    <property type="evidence" value="ECO:0007669"/>
    <property type="project" value="InterPro"/>
</dbReference>
<keyword evidence="9" id="KW-0326">Glycosidase</keyword>
<feature type="active site" evidence="6">
    <location>
        <position position="501"/>
    </location>
</feature>
<evidence type="ECO:0000256" key="4">
    <source>
        <dbReference type="ARBA" id="ARBA00022801"/>
    </source>
</evidence>
<sequence>MIASRKGRSIVRLFLVLVAFYTFLAWFPLSPLHSSHQNPSKPIPVPNSQLNSKKALHLHASTARYPVRDFVPLPSAPSPLPRIQHAFPKESRSQRKKRQKRQHAVKEAFLHSWNGYKDHAWLRDEISPESGGFRDTFSGWGATLVDSLDALLIMGLDDEFQLALEGLEQIDFTTTFSESVNVFEIIIRYMGGFLAANDLTNGQYLVLLKKAVELGDVIFNAFDTHNRMPQMRWSWTKSAANEEIFPSERTILAELGSLTVEFTRLTQVTNDPKYFDAVQRISDQLERSQNHTKIPGLWPTFVDANDLNFNGLQFTLGGCADSTYEYLPKAHILLGGQTDQYQSMYSTAMESIKKNLLFRAMIPEEDRQVLFTSDAQGGSRGRYAVQHVQDHLKCFLGGMVGIGSKVFGRDEELSIARGLTEGCVWGYDQMPSGIMPEIFRFHACESIDQCPWDEKEWLEQFHGQAIMSDADLSHARKRAEHQHMPPGFTLVQDPAYKLRPEALESVFIMYRITGDRSLQDTAWRMFQSIDKATRTKYGNSEIFDVRHRVSQKKDKMESFWLAETLKYLYLIFSEPDHISLDEYVLSTEAHPFKRPSGFL</sequence>
<dbReference type="FunFam" id="1.50.10.10:FF:000037">
    <property type="entry name" value="alpha-1,2-Mannosidase"/>
    <property type="match status" value="1"/>
</dbReference>
<evidence type="ECO:0000256" key="1">
    <source>
        <dbReference type="ARBA" id="ARBA00001913"/>
    </source>
</evidence>
<dbReference type="Proteomes" id="UP001146351">
    <property type="component" value="Unassembled WGS sequence"/>
</dbReference>
<dbReference type="EMBL" id="JAPQKO010000001">
    <property type="protein sequence ID" value="KAJ5183972.1"/>
    <property type="molecule type" value="Genomic_DNA"/>
</dbReference>
<keyword evidence="5 8" id="KW-1015">Disulfide bond</keyword>
<dbReference type="AlphaFoldDB" id="A0A9W9IU34"/>
<feature type="active site" evidence="6">
    <location>
        <position position="321"/>
    </location>
</feature>
<evidence type="ECO:0000256" key="8">
    <source>
        <dbReference type="PIRSR" id="PIRSR601382-3"/>
    </source>
</evidence>
<comment type="caution">
    <text evidence="12">The sequence shown here is derived from an EMBL/GenBank/DDBJ whole genome shotgun (WGS) entry which is preliminary data.</text>
</comment>
<reference evidence="12" key="2">
    <citation type="journal article" date="2023" name="IMA Fungus">
        <title>Comparative genomic study of the Penicillium genus elucidates a diverse pangenome and 15 lateral gene transfer events.</title>
        <authorList>
            <person name="Petersen C."/>
            <person name="Sorensen T."/>
            <person name="Nielsen M.R."/>
            <person name="Sondergaard T.E."/>
            <person name="Sorensen J.L."/>
            <person name="Fitzpatrick D.A."/>
            <person name="Frisvad J.C."/>
            <person name="Nielsen K.L."/>
        </authorList>
    </citation>
    <scope>NUCLEOTIDE SEQUENCE</scope>
    <source>
        <strain evidence="12">IBT 21917</strain>
    </source>
</reference>
<evidence type="ECO:0000256" key="7">
    <source>
        <dbReference type="PIRSR" id="PIRSR601382-2"/>
    </source>
</evidence>
<dbReference type="GO" id="GO:0005783">
    <property type="term" value="C:endoplasmic reticulum"/>
    <property type="evidence" value="ECO:0007669"/>
    <property type="project" value="TreeGrafter"/>
</dbReference>
<dbReference type="EC" id="3.2.1.-" evidence="9"/>
<feature type="disulfide bond" evidence="8">
    <location>
        <begin position="394"/>
        <end position="423"/>
    </location>
</feature>
<gene>
    <name evidence="12" type="ORF">N7492_001588</name>
</gene>
<accession>A0A9W9IU34</accession>
<dbReference type="Gene3D" id="1.50.10.10">
    <property type="match status" value="1"/>
</dbReference>
<evidence type="ECO:0000256" key="3">
    <source>
        <dbReference type="ARBA" id="ARBA00007658"/>
    </source>
</evidence>
<comment type="cofactor">
    <cofactor evidence="1 7">
        <name>Ca(2+)</name>
        <dbReference type="ChEBI" id="CHEBI:29108"/>
    </cofactor>
</comment>
<evidence type="ECO:0000256" key="5">
    <source>
        <dbReference type="ARBA" id="ARBA00023157"/>
    </source>
</evidence>
<keyword evidence="11" id="KW-0472">Membrane</keyword>
<organism evidence="12 13">
    <name type="scientific">Penicillium capsulatum</name>
    <dbReference type="NCBI Taxonomy" id="69766"/>
    <lineage>
        <taxon>Eukaryota</taxon>
        <taxon>Fungi</taxon>
        <taxon>Dikarya</taxon>
        <taxon>Ascomycota</taxon>
        <taxon>Pezizomycotina</taxon>
        <taxon>Eurotiomycetes</taxon>
        <taxon>Eurotiomycetidae</taxon>
        <taxon>Eurotiales</taxon>
        <taxon>Aspergillaceae</taxon>
        <taxon>Penicillium</taxon>
    </lineage>
</organism>
<dbReference type="SUPFAM" id="SSF48225">
    <property type="entry name" value="Seven-hairpin glycosidases"/>
    <property type="match status" value="1"/>
</dbReference>
<dbReference type="PANTHER" id="PTHR11742">
    <property type="entry name" value="MANNOSYL-OLIGOSACCHARIDE ALPHA-1,2-MANNOSIDASE-RELATED"/>
    <property type="match status" value="1"/>
</dbReference>
<keyword evidence="11" id="KW-0812">Transmembrane</keyword>
<evidence type="ECO:0000313" key="13">
    <source>
        <dbReference type="Proteomes" id="UP001146351"/>
    </source>
</evidence>
<keyword evidence="13" id="KW-1185">Reference proteome</keyword>
<comment type="pathway">
    <text evidence="2">Protein modification; protein glycosylation.</text>
</comment>
<name>A0A9W9IU34_9EURO</name>
<dbReference type="InterPro" id="IPR012341">
    <property type="entry name" value="6hp_glycosidase-like_sf"/>
</dbReference>
<dbReference type="PRINTS" id="PR00747">
    <property type="entry name" value="GLYHDRLASE47"/>
</dbReference>
<evidence type="ECO:0000256" key="9">
    <source>
        <dbReference type="RuleBase" id="RU361193"/>
    </source>
</evidence>
<dbReference type="GO" id="GO:0036503">
    <property type="term" value="P:ERAD pathway"/>
    <property type="evidence" value="ECO:0007669"/>
    <property type="project" value="UniProtKB-ARBA"/>
</dbReference>
<reference evidence="12" key="1">
    <citation type="submission" date="2022-11" db="EMBL/GenBank/DDBJ databases">
        <authorList>
            <person name="Petersen C."/>
        </authorList>
    </citation>
    <scope>NUCLEOTIDE SEQUENCE</scope>
    <source>
        <strain evidence="12">IBT 21917</strain>
    </source>
</reference>
<dbReference type="OrthoDB" id="8118055at2759"/>
<dbReference type="InterPro" id="IPR001382">
    <property type="entry name" value="Glyco_hydro_47"/>
</dbReference>
<feature type="transmembrane region" description="Helical" evidence="11">
    <location>
        <begin position="12"/>
        <end position="29"/>
    </location>
</feature>
<dbReference type="GO" id="GO:0005975">
    <property type="term" value="P:carbohydrate metabolic process"/>
    <property type="evidence" value="ECO:0007669"/>
    <property type="project" value="InterPro"/>
</dbReference>
<feature type="region of interest" description="Disordered" evidence="10">
    <location>
        <begin position="76"/>
        <end position="100"/>
    </location>
</feature>
<feature type="active site" description="Proton donor" evidence="6">
    <location>
        <position position="184"/>
    </location>
</feature>
<dbReference type="Pfam" id="PF01532">
    <property type="entry name" value="Glyco_hydro_47"/>
    <property type="match status" value="1"/>
</dbReference>
<dbReference type="GO" id="GO:0005509">
    <property type="term" value="F:calcium ion binding"/>
    <property type="evidence" value="ECO:0007669"/>
    <property type="project" value="InterPro"/>
</dbReference>
<feature type="binding site" evidence="7">
    <location>
        <position position="587"/>
    </location>
    <ligand>
        <name>Ca(2+)</name>
        <dbReference type="ChEBI" id="CHEBI:29108"/>
    </ligand>
</feature>
<dbReference type="InterPro" id="IPR050749">
    <property type="entry name" value="Glycosyl_Hydrolase_47"/>
</dbReference>
<evidence type="ECO:0000313" key="12">
    <source>
        <dbReference type="EMBL" id="KAJ5183972.1"/>
    </source>
</evidence>
<evidence type="ECO:0000256" key="11">
    <source>
        <dbReference type="SAM" id="Phobius"/>
    </source>
</evidence>
<keyword evidence="7" id="KW-0479">Metal-binding</keyword>
<keyword evidence="11" id="KW-1133">Transmembrane helix</keyword>
<dbReference type="GO" id="GO:0016020">
    <property type="term" value="C:membrane"/>
    <property type="evidence" value="ECO:0007669"/>
    <property type="project" value="InterPro"/>
</dbReference>
<proteinExistence type="inferred from homology"/>
<keyword evidence="7" id="KW-0106">Calcium</keyword>
<evidence type="ECO:0000256" key="2">
    <source>
        <dbReference type="ARBA" id="ARBA00004922"/>
    </source>
</evidence>
<evidence type="ECO:0000256" key="10">
    <source>
        <dbReference type="SAM" id="MobiDB-lite"/>
    </source>
</evidence>
<dbReference type="PANTHER" id="PTHR11742:SF49">
    <property type="entry name" value="ALPHA-1,2-MANNOSIDASE"/>
    <property type="match status" value="1"/>
</dbReference>
<evidence type="ECO:0000256" key="6">
    <source>
        <dbReference type="PIRSR" id="PIRSR601382-1"/>
    </source>
</evidence>
<comment type="similarity">
    <text evidence="3 9">Belongs to the glycosyl hydrolase 47 family.</text>
</comment>
<protein>
    <recommendedName>
        <fullName evidence="9">alpha-1,2-Mannosidase</fullName>
        <ecNumber evidence="9">3.2.1.-</ecNumber>
    </recommendedName>
</protein>
<dbReference type="InterPro" id="IPR036026">
    <property type="entry name" value="Seven-hairpin_glycosidases"/>
</dbReference>
<feature type="active site" description="Proton donor" evidence="6">
    <location>
        <position position="437"/>
    </location>
</feature>